<evidence type="ECO:0000313" key="9">
    <source>
        <dbReference type="EMBL" id="MBB4745779.1"/>
    </source>
</evidence>
<dbReference type="InterPro" id="IPR001867">
    <property type="entry name" value="OmpR/PhoB-type_DNA-bd"/>
</dbReference>
<keyword evidence="2" id="KW-0677">Repeat</keyword>
<evidence type="ECO:0000256" key="6">
    <source>
        <dbReference type="PROSITE-ProRule" id="PRU00339"/>
    </source>
</evidence>
<evidence type="ECO:0000256" key="5">
    <source>
        <dbReference type="ARBA" id="ARBA00023163"/>
    </source>
</evidence>
<reference evidence="9 10" key="1">
    <citation type="submission" date="2020-08" db="EMBL/GenBank/DDBJ databases">
        <title>Sequencing the genomes of 1000 actinobacteria strains.</title>
        <authorList>
            <person name="Klenk H.-P."/>
        </authorList>
    </citation>
    <scope>NUCLEOTIDE SEQUENCE [LARGE SCALE GENOMIC DNA]</scope>
    <source>
        <strain evidence="9 10">DSM 45809</strain>
    </source>
</reference>
<dbReference type="Pfam" id="PF03704">
    <property type="entry name" value="BTAD"/>
    <property type="match status" value="1"/>
</dbReference>
<dbReference type="RefSeq" id="WP_185046131.1">
    <property type="nucleotide sequence ID" value="NZ_BAABFG010000005.1"/>
</dbReference>
<keyword evidence="5" id="KW-0804">Transcription</keyword>
<dbReference type="GO" id="GO:0000160">
    <property type="term" value="P:phosphorelay signal transduction system"/>
    <property type="evidence" value="ECO:0007669"/>
    <property type="project" value="InterPro"/>
</dbReference>
<accession>A0A7W7H898</accession>
<dbReference type="Pfam" id="PF00486">
    <property type="entry name" value="Trans_reg_C"/>
    <property type="match status" value="1"/>
</dbReference>
<keyword evidence="3" id="KW-0805">Transcription regulation</keyword>
<dbReference type="InterPro" id="IPR011990">
    <property type="entry name" value="TPR-like_helical_dom_sf"/>
</dbReference>
<sequence length="1047" mass="114813">MQILILGILEVLFGETQVELGGQRQQIILATLALEANKVIRVTRLMEALYGDDLPSTSRVQVQICISALRRLFAAHGHPDAIVTRTQGYSLQIPDGALDLHRYEEALTQARQLREFRRLEESAGQYRQALALWRGPALDGVESRVVQGAAERLAERRLTTTEECIELELKLGRHREVIDELNALVDENPLRARLREHLMLALYRSGRQPEALDTYRVARRLFIDELGLEPGEELRQLEHAILTGDPRLALPESLTVAPPPVEPVPPPIPPVITNPIVEEIRAPAAVPVPPVPVAPPISAAPVSAPGISPVPCLLPTDIADFTGRNQQIEAIQAQFGLAADDASQFAVPVVVMAGKPGIGKTTLAVHAAHRLAARYPDGQLFADLHGRHAEQVGPMRVLERFLRALGVPGTDVPELIEERAELYRTLLADRRMLVVLDNAGDERQVRPLVPGTSQSAVLITSRSRLAGLPGAVHIDVDVFNPEQSTELLSRIAGAERIEAEPDSAAELAELCGHLPLALRIAGARLAARPHWSVDHLVERLENEARRLDELKHSGMGIRASISLTYDHLEEDARRLFRLLTVLDFPHFSGWVAAALLDIGFAEAQDLLDDLADAQLIETSRDGRGVHAQYRFHDLIRVFARERLAADDPVEERDRALERALGALLFLAEEARRGLYGNFLRVPAEAPLHPLPARQVRQLVDPPLPWFERERLTIVAAVRQAAQAGLAAHSWSLAMTAVTLFESRIYLSDWRETHQIALEAARQAGDERGQAAILYSLGSLHIGEQRYPEALRLLAAADELFLRAGDQQGRAMVSRYVGFIDRMTGRYAEAAENYTRALETFRAGGDLVAVAYVLHSIAQIKLEQGDLDAARTLLPEALEYARRSGSRRVEAQALHRLGETHLQADEVKPAIEVLRQALDVVRELGDPVGQAYALQGLGAAYLRAGAHEKAADVLREAMELAVASAERMIEARVSMVLGELAMAVGNPPQAVVHLHRSLGLFRAISVPQLEARVLGLLSDAYTAADNPVGRDPGSLSLEPPGKPAVFSS</sequence>
<protein>
    <submittedName>
        <fullName evidence="9">DNA-binding SARP family transcriptional activator/lipopolysaccharide biosynthesis regulator YciM</fullName>
    </submittedName>
</protein>
<evidence type="ECO:0000259" key="8">
    <source>
        <dbReference type="PROSITE" id="PS51755"/>
    </source>
</evidence>
<dbReference type="GO" id="GO:0003677">
    <property type="term" value="F:DNA binding"/>
    <property type="evidence" value="ECO:0007669"/>
    <property type="project" value="UniProtKB-UniRule"/>
</dbReference>
<evidence type="ECO:0000313" key="10">
    <source>
        <dbReference type="Proteomes" id="UP000546162"/>
    </source>
</evidence>
<evidence type="ECO:0000256" key="1">
    <source>
        <dbReference type="ARBA" id="ARBA00005820"/>
    </source>
</evidence>
<dbReference type="InterPro" id="IPR051677">
    <property type="entry name" value="AfsR-DnrI-RedD_regulator"/>
</dbReference>
<gene>
    <name evidence="9" type="ORF">BJY16_009238</name>
</gene>
<dbReference type="Gene3D" id="1.10.10.10">
    <property type="entry name" value="Winged helix-like DNA-binding domain superfamily/Winged helix DNA-binding domain"/>
    <property type="match status" value="1"/>
</dbReference>
<dbReference type="Pfam" id="PF13424">
    <property type="entry name" value="TPR_12"/>
    <property type="match status" value="2"/>
</dbReference>
<dbReference type="GO" id="GO:0006355">
    <property type="term" value="P:regulation of DNA-templated transcription"/>
    <property type="evidence" value="ECO:0007669"/>
    <property type="project" value="InterPro"/>
</dbReference>
<dbReference type="GO" id="GO:0043531">
    <property type="term" value="F:ADP binding"/>
    <property type="evidence" value="ECO:0007669"/>
    <property type="project" value="InterPro"/>
</dbReference>
<dbReference type="Gene3D" id="1.10.8.430">
    <property type="entry name" value="Helical domain of apoptotic protease-activating factors"/>
    <property type="match status" value="1"/>
</dbReference>
<dbReference type="AlphaFoldDB" id="A0A7W7H898"/>
<organism evidence="9 10">
    <name type="scientific">Actinoplanes octamycinicus</name>
    <dbReference type="NCBI Taxonomy" id="135948"/>
    <lineage>
        <taxon>Bacteria</taxon>
        <taxon>Bacillati</taxon>
        <taxon>Actinomycetota</taxon>
        <taxon>Actinomycetes</taxon>
        <taxon>Micromonosporales</taxon>
        <taxon>Micromonosporaceae</taxon>
        <taxon>Actinoplanes</taxon>
    </lineage>
</organism>
<dbReference type="InterPro" id="IPR036388">
    <property type="entry name" value="WH-like_DNA-bd_sf"/>
</dbReference>
<evidence type="ECO:0000256" key="4">
    <source>
        <dbReference type="ARBA" id="ARBA00023125"/>
    </source>
</evidence>
<dbReference type="InterPro" id="IPR016032">
    <property type="entry name" value="Sig_transdc_resp-reg_C-effctor"/>
</dbReference>
<feature type="repeat" description="TPR" evidence="6">
    <location>
        <begin position="930"/>
        <end position="963"/>
    </location>
</feature>
<dbReference type="PROSITE" id="PS50005">
    <property type="entry name" value="TPR"/>
    <property type="match status" value="2"/>
</dbReference>
<dbReference type="PROSITE" id="PS51755">
    <property type="entry name" value="OMPR_PHOB"/>
    <property type="match status" value="1"/>
</dbReference>
<dbReference type="SUPFAM" id="SSF52540">
    <property type="entry name" value="P-loop containing nucleoside triphosphate hydrolases"/>
    <property type="match status" value="1"/>
</dbReference>
<feature type="domain" description="OmpR/PhoB-type" evidence="8">
    <location>
        <begin position="1"/>
        <end position="93"/>
    </location>
</feature>
<dbReference type="EMBL" id="JACHNB010000001">
    <property type="protein sequence ID" value="MBB4745779.1"/>
    <property type="molecule type" value="Genomic_DNA"/>
</dbReference>
<dbReference type="SMART" id="SM01043">
    <property type="entry name" value="BTAD"/>
    <property type="match status" value="1"/>
</dbReference>
<proteinExistence type="inferred from homology"/>
<feature type="repeat" description="TPR" evidence="6">
    <location>
        <begin position="890"/>
        <end position="923"/>
    </location>
</feature>
<dbReference type="Pfam" id="PF00931">
    <property type="entry name" value="NB-ARC"/>
    <property type="match status" value="1"/>
</dbReference>
<dbReference type="InterPro" id="IPR042197">
    <property type="entry name" value="Apaf_helical"/>
</dbReference>
<dbReference type="InterPro" id="IPR027417">
    <property type="entry name" value="P-loop_NTPase"/>
</dbReference>
<dbReference type="InterPro" id="IPR005158">
    <property type="entry name" value="BTAD"/>
</dbReference>
<dbReference type="InterPro" id="IPR019734">
    <property type="entry name" value="TPR_rpt"/>
</dbReference>
<dbReference type="PRINTS" id="PR00364">
    <property type="entry name" value="DISEASERSIST"/>
</dbReference>
<comment type="caution">
    <text evidence="9">The sequence shown here is derived from an EMBL/GenBank/DDBJ whole genome shotgun (WGS) entry which is preliminary data.</text>
</comment>
<dbReference type="InterPro" id="IPR002182">
    <property type="entry name" value="NB-ARC"/>
</dbReference>
<keyword evidence="6" id="KW-0802">TPR repeat</keyword>
<feature type="DNA-binding region" description="OmpR/PhoB-type" evidence="7">
    <location>
        <begin position="1"/>
        <end position="93"/>
    </location>
</feature>
<keyword evidence="10" id="KW-1185">Reference proteome</keyword>
<dbReference type="SUPFAM" id="SSF48452">
    <property type="entry name" value="TPR-like"/>
    <property type="match status" value="3"/>
</dbReference>
<dbReference type="SMART" id="SM00862">
    <property type="entry name" value="Trans_reg_C"/>
    <property type="match status" value="1"/>
</dbReference>
<comment type="similarity">
    <text evidence="1">Belongs to the AfsR/DnrI/RedD regulatory family.</text>
</comment>
<evidence type="ECO:0000256" key="2">
    <source>
        <dbReference type="ARBA" id="ARBA00022737"/>
    </source>
</evidence>
<evidence type="ECO:0000256" key="3">
    <source>
        <dbReference type="ARBA" id="ARBA00023015"/>
    </source>
</evidence>
<keyword evidence="4 7" id="KW-0238">DNA-binding</keyword>
<dbReference type="Proteomes" id="UP000546162">
    <property type="component" value="Unassembled WGS sequence"/>
</dbReference>
<dbReference type="PANTHER" id="PTHR35807:SF1">
    <property type="entry name" value="TRANSCRIPTIONAL REGULATOR REDD"/>
    <property type="match status" value="1"/>
</dbReference>
<dbReference type="PANTHER" id="PTHR35807">
    <property type="entry name" value="TRANSCRIPTIONAL REGULATOR REDD-RELATED"/>
    <property type="match status" value="1"/>
</dbReference>
<dbReference type="SMART" id="SM00028">
    <property type="entry name" value="TPR"/>
    <property type="match status" value="5"/>
</dbReference>
<dbReference type="Gene3D" id="3.40.50.300">
    <property type="entry name" value="P-loop containing nucleotide triphosphate hydrolases"/>
    <property type="match status" value="1"/>
</dbReference>
<evidence type="ECO:0000256" key="7">
    <source>
        <dbReference type="PROSITE-ProRule" id="PRU01091"/>
    </source>
</evidence>
<name>A0A7W7H898_9ACTN</name>
<dbReference type="Gene3D" id="1.25.40.10">
    <property type="entry name" value="Tetratricopeptide repeat domain"/>
    <property type="match status" value="2"/>
</dbReference>
<dbReference type="CDD" id="cd15831">
    <property type="entry name" value="BTAD"/>
    <property type="match status" value="1"/>
</dbReference>
<dbReference type="SUPFAM" id="SSF46894">
    <property type="entry name" value="C-terminal effector domain of the bipartite response regulators"/>
    <property type="match status" value="1"/>
</dbReference>